<evidence type="ECO:0000256" key="1">
    <source>
        <dbReference type="ARBA" id="ARBA00022669"/>
    </source>
</evidence>
<dbReference type="SUPFAM" id="SSF57625">
    <property type="entry name" value="Invertebrate chitin-binding proteins"/>
    <property type="match status" value="1"/>
</dbReference>
<dbReference type="InParanoid" id="A0A5J5F5N7"/>
<dbReference type="AlphaFoldDB" id="A0A5J5F5N7"/>
<feature type="signal peptide" evidence="6">
    <location>
        <begin position="1"/>
        <end position="18"/>
    </location>
</feature>
<evidence type="ECO:0000259" key="7">
    <source>
        <dbReference type="PROSITE" id="PS50940"/>
    </source>
</evidence>
<dbReference type="InterPro" id="IPR002557">
    <property type="entry name" value="Chitin-bd_dom"/>
</dbReference>
<organism evidence="8 9">
    <name type="scientific">Sphaerosporella brunnea</name>
    <dbReference type="NCBI Taxonomy" id="1250544"/>
    <lineage>
        <taxon>Eukaryota</taxon>
        <taxon>Fungi</taxon>
        <taxon>Dikarya</taxon>
        <taxon>Ascomycota</taxon>
        <taxon>Pezizomycotina</taxon>
        <taxon>Pezizomycetes</taxon>
        <taxon>Pezizales</taxon>
        <taxon>Pyronemataceae</taxon>
        <taxon>Sphaerosporella</taxon>
    </lineage>
</organism>
<evidence type="ECO:0000313" key="8">
    <source>
        <dbReference type="EMBL" id="KAA8912025.1"/>
    </source>
</evidence>
<feature type="chain" id="PRO_5023922138" description="Chitin-binding type-2 domain-containing protein" evidence="6">
    <location>
        <begin position="19"/>
        <end position="90"/>
    </location>
</feature>
<keyword evidence="1" id="KW-0147">Chitin-binding</keyword>
<dbReference type="PANTHER" id="PTHR23301">
    <property type="entry name" value="CHITIN BINDING PERITROPHIN-A"/>
    <property type="match status" value="1"/>
</dbReference>
<sequence length="90" mass="9849">MQFTTVAVLLAAATSAFASVIPEKRSPSGTCPPIYDYSPTTFLSDDSDCNVFYICDHSGPVKFNCPAGLHFSPTTWVCDFPNRAGCKHYY</sequence>
<accession>A0A5J5F5N7</accession>
<keyword evidence="3" id="KW-0677">Repeat</keyword>
<dbReference type="GO" id="GO:0005576">
    <property type="term" value="C:extracellular region"/>
    <property type="evidence" value="ECO:0007669"/>
    <property type="project" value="InterPro"/>
</dbReference>
<dbReference type="Proteomes" id="UP000326924">
    <property type="component" value="Unassembled WGS sequence"/>
</dbReference>
<evidence type="ECO:0000256" key="4">
    <source>
        <dbReference type="ARBA" id="ARBA00023157"/>
    </source>
</evidence>
<name>A0A5J5F5N7_9PEZI</name>
<evidence type="ECO:0000256" key="6">
    <source>
        <dbReference type="SAM" id="SignalP"/>
    </source>
</evidence>
<dbReference type="InterPro" id="IPR051940">
    <property type="entry name" value="Chitin_bind-dev_reg"/>
</dbReference>
<evidence type="ECO:0000313" key="9">
    <source>
        <dbReference type="Proteomes" id="UP000326924"/>
    </source>
</evidence>
<comment type="caution">
    <text evidence="8">The sequence shown here is derived from an EMBL/GenBank/DDBJ whole genome shotgun (WGS) entry which is preliminary data.</text>
</comment>
<evidence type="ECO:0000256" key="3">
    <source>
        <dbReference type="ARBA" id="ARBA00022737"/>
    </source>
</evidence>
<dbReference type="SMART" id="SM00494">
    <property type="entry name" value="ChtBD2"/>
    <property type="match status" value="1"/>
</dbReference>
<keyword evidence="5" id="KW-0325">Glycoprotein</keyword>
<dbReference type="PANTHER" id="PTHR23301:SF0">
    <property type="entry name" value="CHITIN-BINDING TYPE-2 DOMAIN-CONTAINING PROTEIN-RELATED"/>
    <property type="match status" value="1"/>
</dbReference>
<evidence type="ECO:0000256" key="2">
    <source>
        <dbReference type="ARBA" id="ARBA00022729"/>
    </source>
</evidence>
<dbReference type="InterPro" id="IPR036508">
    <property type="entry name" value="Chitin-bd_dom_sf"/>
</dbReference>
<keyword evidence="9" id="KW-1185">Reference proteome</keyword>
<evidence type="ECO:0000256" key="5">
    <source>
        <dbReference type="ARBA" id="ARBA00023180"/>
    </source>
</evidence>
<dbReference type="OrthoDB" id="5271603at2759"/>
<gene>
    <name evidence="8" type="ORF">FN846DRAFT_934020</name>
</gene>
<keyword evidence="4" id="KW-1015">Disulfide bond</keyword>
<reference evidence="8 9" key="1">
    <citation type="submission" date="2019-09" db="EMBL/GenBank/DDBJ databases">
        <title>Draft genome of the ectomycorrhizal ascomycete Sphaerosporella brunnea.</title>
        <authorList>
            <consortium name="DOE Joint Genome Institute"/>
            <person name="Benucci G.M."/>
            <person name="Marozzi G."/>
            <person name="Antonielli L."/>
            <person name="Sanchez S."/>
            <person name="Marco P."/>
            <person name="Wang X."/>
            <person name="Falini L.B."/>
            <person name="Barry K."/>
            <person name="Haridas S."/>
            <person name="Lipzen A."/>
            <person name="Labutti K."/>
            <person name="Grigoriev I.V."/>
            <person name="Murat C."/>
            <person name="Martin F."/>
            <person name="Albertini E."/>
            <person name="Donnini D."/>
            <person name="Bonito G."/>
        </authorList>
    </citation>
    <scope>NUCLEOTIDE SEQUENCE [LARGE SCALE GENOMIC DNA]</scope>
    <source>
        <strain evidence="8 9">Sb_GMNB300</strain>
    </source>
</reference>
<keyword evidence="2 6" id="KW-0732">Signal</keyword>
<dbReference type="Pfam" id="PF01607">
    <property type="entry name" value="CBM_14"/>
    <property type="match status" value="1"/>
</dbReference>
<dbReference type="GO" id="GO:0008061">
    <property type="term" value="F:chitin binding"/>
    <property type="evidence" value="ECO:0007669"/>
    <property type="project" value="UniProtKB-KW"/>
</dbReference>
<dbReference type="EMBL" id="VXIS01000029">
    <property type="protein sequence ID" value="KAA8912025.1"/>
    <property type="molecule type" value="Genomic_DNA"/>
</dbReference>
<proteinExistence type="predicted"/>
<dbReference type="Gene3D" id="2.170.140.10">
    <property type="entry name" value="Chitin binding domain"/>
    <property type="match status" value="1"/>
</dbReference>
<protein>
    <recommendedName>
        <fullName evidence="7">Chitin-binding type-2 domain-containing protein</fullName>
    </recommendedName>
</protein>
<dbReference type="PROSITE" id="PS50940">
    <property type="entry name" value="CHIT_BIND_II"/>
    <property type="match status" value="1"/>
</dbReference>
<feature type="domain" description="Chitin-binding type-2" evidence="7">
    <location>
        <begin position="28"/>
        <end position="88"/>
    </location>
</feature>